<dbReference type="PANTHER" id="PTHR42928:SF5">
    <property type="entry name" value="BLR1237 PROTEIN"/>
    <property type="match status" value="1"/>
</dbReference>
<dbReference type="EMBL" id="CP039690">
    <property type="protein sequence ID" value="QCI67017.1"/>
    <property type="molecule type" value="Genomic_DNA"/>
</dbReference>
<keyword evidence="3" id="KW-1185">Reference proteome</keyword>
<sequence>MTRFPLDQIFPKGLTRRACLALPLVGLAPRGGQAADYPARPVTLIVPYAAGGTADILARIVAEAFSTALGQSFIVENKAGASGTIGSNAVAKATDDGYTLLFSAGGPLTIGPNLSKGTPYRTATDFTPIGLLSQVPSFLVVNPNNPAKSVAELVAAGKTQSRKLHFASPGVGTSVHLLAELFRLEAGFEAVHVPYRGGAPAVNDLLGGHIDFLFENVPQLMAQVTAKSLRALAVTAPARIASAPDVPTLDEAGVGNVGVGTWYGLLGPRGLAPAVTTPLARALQKAVTEPAVARRLADLGADIDVRSGDAFARFIAEDSARWKATIERARIEPAN</sequence>
<dbReference type="PANTHER" id="PTHR42928">
    <property type="entry name" value="TRICARBOXYLATE-BINDING PROTEIN"/>
    <property type="match status" value="1"/>
</dbReference>
<dbReference type="OrthoDB" id="8443386at2"/>
<accession>A0A4D7BGU0</accession>
<dbReference type="SUPFAM" id="SSF53850">
    <property type="entry name" value="Periplasmic binding protein-like II"/>
    <property type="match status" value="1"/>
</dbReference>
<dbReference type="PIRSF" id="PIRSF017082">
    <property type="entry name" value="YflP"/>
    <property type="match status" value="1"/>
</dbReference>
<dbReference type="Proteomes" id="UP000298781">
    <property type="component" value="Chromosome"/>
</dbReference>
<proteinExistence type="inferred from homology"/>
<dbReference type="AlphaFoldDB" id="A0A4D7BGU0"/>
<dbReference type="InterPro" id="IPR005064">
    <property type="entry name" value="BUG"/>
</dbReference>
<dbReference type="InterPro" id="IPR042100">
    <property type="entry name" value="Bug_dom1"/>
</dbReference>
<dbReference type="Gene3D" id="3.40.190.150">
    <property type="entry name" value="Bordetella uptake gene, domain 1"/>
    <property type="match status" value="1"/>
</dbReference>
<protein>
    <submittedName>
        <fullName evidence="2">Tripartite tricarboxylate transporter substrate binding protein</fullName>
    </submittedName>
</protein>
<dbReference type="Gene3D" id="3.40.190.10">
    <property type="entry name" value="Periplasmic binding protein-like II"/>
    <property type="match status" value="1"/>
</dbReference>
<organism evidence="2 3">
    <name type="scientific">Phreatobacter stygius</name>
    <dbReference type="NCBI Taxonomy" id="1940610"/>
    <lineage>
        <taxon>Bacteria</taxon>
        <taxon>Pseudomonadati</taxon>
        <taxon>Pseudomonadota</taxon>
        <taxon>Alphaproteobacteria</taxon>
        <taxon>Hyphomicrobiales</taxon>
        <taxon>Phreatobacteraceae</taxon>
        <taxon>Phreatobacter</taxon>
    </lineage>
</organism>
<evidence type="ECO:0000256" key="1">
    <source>
        <dbReference type="ARBA" id="ARBA00006987"/>
    </source>
</evidence>
<gene>
    <name evidence="2" type="ORF">E8M01_23875</name>
</gene>
<evidence type="ECO:0000313" key="3">
    <source>
        <dbReference type="Proteomes" id="UP000298781"/>
    </source>
</evidence>
<comment type="similarity">
    <text evidence="1">Belongs to the UPF0065 (bug) family.</text>
</comment>
<dbReference type="KEGG" id="pstg:E8M01_23875"/>
<dbReference type="CDD" id="cd07012">
    <property type="entry name" value="PBP2_Bug_TTT"/>
    <property type="match status" value="1"/>
</dbReference>
<dbReference type="Pfam" id="PF03401">
    <property type="entry name" value="TctC"/>
    <property type="match status" value="1"/>
</dbReference>
<evidence type="ECO:0000313" key="2">
    <source>
        <dbReference type="EMBL" id="QCI67017.1"/>
    </source>
</evidence>
<name>A0A4D7BGU0_9HYPH</name>
<reference evidence="2 3" key="1">
    <citation type="submission" date="2019-04" db="EMBL/GenBank/DDBJ databases">
        <title>Phreatobacter aquaticus sp. nov.</title>
        <authorList>
            <person name="Choi A."/>
        </authorList>
    </citation>
    <scope>NUCLEOTIDE SEQUENCE [LARGE SCALE GENOMIC DNA]</scope>
    <source>
        <strain evidence="2 3">KCTC 52518</strain>
    </source>
</reference>